<accession>A0A0E9N5L9</accession>
<dbReference type="InterPro" id="IPR007627">
    <property type="entry name" value="RNA_pol_sigma70_r2"/>
</dbReference>
<feature type="domain" description="RNA polymerase sigma-70 region 2" evidence="5">
    <location>
        <begin position="28"/>
        <end position="93"/>
    </location>
</feature>
<feature type="domain" description="RNA polymerase sigma factor 70 region 4 type 2" evidence="6">
    <location>
        <begin position="125"/>
        <end position="176"/>
    </location>
</feature>
<dbReference type="GO" id="GO:0006352">
    <property type="term" value="P:DNA-templated transcription initiation"/>
    <property type="evidence" value="ECO:0007669"/>
    <property type="project" value="InterPro"/>
</dbReference>
<name>A0A0E9N5L9_9BACT</name>
<dbReference type="NCBIfam" id="TIGR02937">
    <property type="entry name" value="sigma70-ECF"/>
    <property type="match status" value="1"/>
</dbReference>
<dbReference type="PANTHER" id="PTHR43133">
    <property type="entry name" value="RNA POLYMERASE ECF-TYPE SIGMA FACTO"/>
    <property type="match status" value="1"/>
</dbReference>
<dbReference type="Gene3D" id="1.10.10.10">
    <property type="entry name" value="Winged helix-like DNA-binding domain superfamily/Winged helix DNA-binding domain"/>
    <property type="match status" value="1"/>
</dbReference>
<dbReference type="InterPro" id="IPR036388">
    <property type="entry name" value="WH-like_DNA-bd_sf"/>
</dbReference>
<reference evidence="7 8" key="1">
    <citation type="submission" date="2015-04" db="EMBL/GenBank/DDBJ databases">
        <title>Whole genome shotgun sequence of Flavihumibacter petaseus NBRC 106054.</title>
        <authorList>
            <person name="Miyazawa S."/>
            <person name="Hosoyama A."/>
            <person name="Hashimoto M."/>
            <person name="Noguchi M."/>
            <person name="Tsuchikane K."/>
            <person name="Ohji S."/>
            <person name="Yamazoe A."/>
            <person name="Ichikawa N."/>
            <person name="Kimura A."/>
            <person name="Fujita N."/>
        </authorList>
    </citation>
    <scope>NUCLEOTIDE SEQUENCE [LARGE SCALE GENOMIC DNA]</scope>
    <source>
        <strain evidence="7 8">NBRC 106054</strain>
    </source>
</reference>
<dbReference type="SUPFAM" id="SSF88659">
    <property type="entry name" value="Sigma3 and sigma4 domains of RNA polymerase sigma factors"/>
    <property type="match status" value="1"/>
</dbReference>
<dbReference type="Pfam" id="PF04542">
    <property type="entry name" value="Sigma70_r2"/>
    <property type="match status" value="1"/>
</dbReference>
<dbReference type="AlphaFoldDB" id="A0A0E9N5L9"/>
<evidence type="ECO:0000256" key="1">
    <source>
        <dbReference type="ARBA" id="ARBA00010641"/>
    </source>
</evidence>
<dbReference type="InterPro" id="IPR013325">
    <property type="entry name" value="RNA_pol_sigma_r2"/>
</dbReference>
<dbReference type="Gene3D" id="1.10.1740.10">
    <property type="match status" value="1"/>
</dbReference>
<dbReference type="SUPFAM" id="SSF88946">
    <property type="entry name" value="Sigma2 domain of RNA polymerase sigma factors"/>
    <property type="match status" value="1"/>
</dbReference>
<dbReference type="GO" id="GO:0016987">
    <property type="term" value="F:sigma factor activity"/>
    <property type="evidence" value="ECO:0007669"/>
    <property type="project" value="UniProtKB-KW"/>
</dbReference>
<sequence>MPEVSDDLLLSWQRELAKGDETAFNRIFRELYLPLVHFAVDLVKQRQAAEEIVGDVFVRLWKKREEVLLIEKLRVFLFVAVKNQCYNHLRDHSFWTVSLEADNLATLTSAYDPEEDLAFRELKHRLHLAIECLPDQCRQVFRMVREDGLKFKEVAEILQISPRTVETQLYRAIKKIRAVLSPDEQHSRQNLPGNLQSVVLLSWTLQYFFQRL</sequence>
<dbReference type="EMBL" id="BBWV01000003">
    <property type="protein sequence ID" value="GAO44640.1"/>
    <property type="molecule type" value="Genomic_DNA"/>
</dbReference>
<comment type="similarity">
    <text evidence="1">Belongs to the sigma-70 factor family. ECF subfamily.</text>
</comment>
<dbReference type="GO" id="GO:0003677">
    <property type="term" value="F:DNA binding"/>
    <property type="evidence" value="ECO:0007669"/>
    <property type="project" value="InterPro"/>
</dbReference>
<comment type="caution">
    <text evidence="7">The sequence shown here is derived from an EMBL/GenBank/DDBJ whole genome shotgun (WGS) entry which is preliminary data.</text>
</comment>
<dbReference type="InterPro" id="IPR013249">
    <property type="entry name" value="RNA_pol_sigma70_r4_t2"/>
</dbReference>
<evidence type="ECO:0000256" key="2">
    <source>
        <dbReference type="ARBA" id="ARBA00023015"/>
    </source>
</evidence>
<evidence type="ECO:0000256" key="4">
    <source>
        <dbReference type="ARBA" id="ARBA00023163"/>
    </source>
</evidence>
<protein>
    <submittedName>
        <fullName evidence="7">Putative RNA polymerase ECF-type sigma factor</fullName>
    </submittedName>
</protein>
<dbReference type="InterPro" id="IPR039425">
    <property type="entry name" value="RNA_pol_sigma-70-like"/>
</dbReference>
<proteinExistence type="inferred from homology"/>
<dbReference type="OrthoDB" id="659361at2"/>
<evidence type="ECO:0000313" key="7">
    <source>
        <dbReference type="EMBL" id="GAO44640.1"/>
    </source>
</evidence>
<evidence type="ECO:0000259" key="6">
    <source>
        <dbReference type="Pfam" id="PF08281"/>
    </source>
</evidence>
<keyword evidence="8" id="KW-1185">Reference proteome</keyword>
<dbReference type="PANTHER" id="PTHR43133:SF46">
    <property type="entry name" value="RNA POLYMERASE SIGMA-70 FACTOR ECF SUBFAMILY"/>
    <property type="match status" value="1"/>
</dbReference>
<dbReference type="STRING" id="1220578.FPE01S_03_06790"/>
<organism evidence="7 8">
    <name type="scientific">Flavihumibacter petaseus NBRC 106054</name>
    <dbReference type="NCBI Taxonomy" id="1220578"/>
    <lineage>
        <taxon>Bacteria</taxon>
        <taxon>Pseudomonadati</taxon>
        <taxon>Bacteroidota</taxon>
        <taxon>Chitinophagia</taxon>
        <taxon>Chitinophagales</taxon>
        <taxon>Chitinophagaceae</taxon>
        <taxon>Flavihumibacter</taxon>
    </lineage>
</organism>
<dbReference type="Pfam" id="PF08281">
    <property type="entry name" value="Sigma70_r4_2"/>
    <property type="match status" value="1"/>
</dbReference>
<keyword evidence="4" id="KW-0804">Transcription</keyword>
<evidence type="ECO:0000256" key="3">
    <source>
        <dbReference type="ARBA" id="ARBA00023082"/>
    </source>
</evidence>
<dbReference type="InterPro" id="IPR013324">
    <property type="entry name" value="RNA_pol_sigma_r3/r4-like"/>
</dbReference>
<dbReference type="RefSeq" id="WP_046370535.1">
    <property type="nucleotide sequence ID" value="NZ_BBWV01000003.1"/>
</dbReference>
<dbReference type="InterPro" id="IPR014284">
    <property type="entry name" value="RNA_pol_sigma-70_dom"/>
</dbReference>
<dbReference type="NCBIfam" id="TIGR02985">
    <property type="entry name" value="Sig70_bacteroi1"/>
    <property type="match status" value="1"/>
</dbReference>
<dbReference type="CDD" id="cd06171">
    <property type="entry name" value="Sigma70_r4"/>
    <property type="match status" value="1"/>
</dbReference>
<dbReference type="Proteomes" id="UP000033121">
    <property type="component" value="Unassembled WGS sequence"/>
</dbReference>
<evidence type="ECO:0000259" key="5">
    <source>
        <dbReference type="Pfam" id="PF04542"/>
    </source>
</evidence>
<evidence type="ECO:0000313" key="8">
    <source>
        <dbReference type="Proteomes" id="UP000033121"/>
    </source>
</evidence>
<gene>
    <name evidence="7" type="ORF">FPE01S_03_06790</name>
</gene>
<dbReference type="InterPro" id="IPR014327">
    <property type="entry name" value="RNA_pol_sigma70_bacteroid"/>
</dbReference>
<keyword evidence="3" id="KW-0731">Sigma factor</keyword>
<keyword evidence="2" id="KW-0805">Transcription regulation</keyword>